<dbReference type="EMBL" id="BMQM01000017">
    <property type="protein sequence ID" value="GGR62306.1"/>
    <property type="molecule type" value="Genomic_DNA"/>
</dbReference>
<proteinExistence type="predicted"/>
<name>A0ABQ2RUZ4_9DEIO</name>
<dbReference type="Proteomes" id="UP000634308">
    <property type="component" value="Unassembled WGS sequence"/>
</dbReference>
<accession>A0ABQ2RUZ4</accession>
<protein>
    <recommendedName>
        <fullName evidence="3">MarR family transcriptional regulator</fullName>
    </recommendedName>
</protein>
<evidence type="ECO:0000313" key="2">
    <source>
        <dbReference type="Proteomes" id="UP000634308"/>
    </source>
</evidence>
<gene>
    <name evidence="1" type="ORF">GCM10008959_25340</name>
</gene>
<organism evidence="1 2">
    <name type="scientific">Deinococcus seoulensis</name>
    <dbReference type="NCBI Taxonomy" id="1837379"/>
    <lineage>
        <taxon>Bacteria</taxon>
        <taxon>Thermotogati</taxon>
        <taxon>Deinococcota</taxon>
        <taxon>Deinococci</taxon>
        <taxon>Deinococcales</taxon>
        <taxon>Deinococcaceae</taxon>
        <taxon>Deinococcus</taxon>
    </lineage>
</organism>
<evidence type="ECO:0000313" key="1">
    <source>
        <dbReference type="EMBL" id="GGR62306.1"/>
    </source>
</evidence>
<comment type="caution">
    <text evidence="1">The sequence shown here is derived from an EMBL/GenBank/DDBJ whole genome shotgun (WGS) entry which is preliminary data.</text>
</comment>
<sequence length="141" mass="15531">MDPVVTALLTRWRARRALRRTPPELRVLHALATGVTYPPLIASAYHLTLAQACDTLTDLERRRLVRPHVPRPGQEAASTLTRYALTLEGEWHAARSLLPGLQSGTPTGWKGVHLCVRPGQHLLPVATLSPITAHLEGRSHP</sequence>
<evidence type="ECO:0008006" key="3">
    <source>
        <dbReference type="Google" id="ProtNLM"/>
    </source>
</evidence>
<reference evidence="2" key="1">
    <citation type="journal article" date="2019" name="Int. J. Syst. Evol. Microbiol.">
        <title>The Global Catalogue of Microorganisms (GCM) 10K type strain sequencing project: providing services to taxonomists for standard genome sequencing and annotation.</title>
        <authorList>
            <consortium name="The Broad Institute Genomics Platform"/>
            <consortium name="The Broad Institute Genome Sequencing Center for Infectious Disease"/>
            <person name="Wu L."/>
            <person name="Ma J."/>
        </authorList>
    </citation>
    <scope>NUCLEOTIDE SEQUENCE [LARGE SCALE GENOMIC DNA]</scope>
    <source>
        <strain evidence="2">JCM 31404</strain>
    </source>
</reference>
<keyword evidence="2" id="KW-1185">Reference proteome</keyword>